<sequence length="118" mass="13476">MKKIEAIIRKTKFEEVKEALLEADIEWFSYYDVRGVGKSRQGRIYRGVVYDTSSIERTLVSIVVRNKNAEKTVQAIIKAAQTGEIGDGRIFIIPIEDAIRIRTGERGDIALYNAEQER</sequence>
<dbReference type="PATRIC" id="fig|1339280.3.peg.2524"/>
<reference evidence="3 4" key="1">
    <citation type="submission" date="2014-02" db="EMBL/GenBank/DDBJ databases">
        <authorList>
            <person name="Sears C."/>
            <person name="Carroll K."/>
            <person name="Sack B.R."/>
            <person name="Qadri F."/>
            <person name="Myers L.L."/>
            <person name="Chung G.-T."/>
            <person name="Escheverria P."/>
            <person name="Fraser C.M."/>
            <person name="Sadzewicz L."/>
            <person name="Shefchek K.A."/>
            <person name="Tallon L."/>
            <person name="Das S.P."/>
            <person name="Daugherty S."/>
            <person name="Mongodin E.F."/>
        </authorList>
    </citation>
    <scope>NUCLEOTIDE SEQUENCE [LARGE SCALE GENOMIC DNA]</scope>
    <source>
        <strain evidence="3 4">2-F-2 #4</strain>
    </source>
</reference>
<dbReference type="GO" id="GO:0005829">
    <property type="term" value="C:cytosol"/>
    <property type="evidence" value="ECO:0007669"/>
    <property type="project" value="TreeGrafter"/>
</dbReference>
<organism evidence="3 4">
    <name type="scientific">Bacteroides fragilis str. 2-F-2 #4</name>
    <dbReference type="NCBI Taxonomy" id="1339280"/>
    <lineage>
        <taxon>Bacteria</taxon>
        <taxon>Pseudomonadati</taxon>
        <taxon>Bacteroidota</taxon>
        <taxon>Bacteroidia</taxon>
        <taxon>Bacteroidales</taxon>
        <taxon>Bacteroidaceae</taxon>
        <taxon>Bacteroides</taxon>
    </lineage>
</organism>
<dbReference type="PANTHER" id="PTHR30115:SF11">
    <property type="entry name" value="NITROGEN REGULATORY PROTEIN P-II HOMOLOG"/>
    <property type="match status" value="1"/>
</dbReference>
<dbReference type="Proteomes" id="UP000022272">
    <property type="component" value="Unassembled WGS sequence"/>
</dbReference>
<accession>A0A015ZII1</accession>
<dbReference type="PROSITE" id="PS51343">
    <property type="entry name" value="PII_GLNB_DOM"/>
    <property type="match status" value="1"/>
</dbReference>
<gene>
    <name evidence="3" type="primary">glnB</name>
    <name evidence="3" type="ORF">M076_2647</name>
</gene>
<evidence type="ECO:0000313" key="3">
    <source>
        <dbReference type="EMBL" id="EXZ44182.1"/>
    </source>
</evidence>
<protein>
    <submittedName>
        <fullName evidence="3">Nitrogen regulatory protein P-II</fullName>
    </submittedName>
</protein>
<dbReference type="InterPro" id="IPR017918">
    <property type="entry name" value="N-reg_PII_CS"/>
</dbReference>
<dbReference type="RefSeq" id="WP_032570759.1">
    <property type="nucleotide sequence ID" value="NZ_JGDM01000067.1"/>
</dbReference>
<dbReference type="SUPFAM" id="SSF54913">
    <property type="entry name" value="GlnB-like"/>
    <property type="match status" value="1"/>
</dbReference>
<dbReference type="PRINTS" id="PR00340">
    <property type="entry name" value="PIIGLNB"/>
</dbReference>
<dbReference type="Pfam" id="PF00543">
    <property type="entry name" value="P-II"/>
    <property type="match status" value="1"/>
</dbReference>
<dbReference type="GO" id="GO:0006808">
    <property type="term" value="P:regulation of nitrogen utilization"/>
    <property type="evidence" value="ECO:0007669"/>
    <property type="project" value="InterPro"/>
</dbReference>
<dbReference type="InterPro" id="IPR015867">
    <property type="entry name" value="N-reg_PII/ATP_PRibTrfase_C"/>
</dbReference>
<dbReference type="InterPro" id="IPR011322">
    <property type="entry name" value="N-reg_PII-like_a/b"/>
</dbReference>
<keyword evidence="1" id="KW-0597">Phosphoprotein</keyword>
<comment type="caution">
    <text evidence="3">The sequence shown here is derived from an EMBL/GenBank/DDBJ whole genome shotgun (WGS) entry which is preliminary data.</text>
</comment>
<proteinExistence type="inferred from homology"/>
<dbReference type="PANTHER" id="PTHR30115">
    <property type="entry name" value="NITROGEN REGULATORY PROTEIN P-II"/>
    <property type="match status" value="1"/>
</dbReference>
<dbReference type="PROSITE" id="PS00638">
    <property type="entry name" value="PII_GLNB_CTER"/>
    <property type="match status" value="1"/>
</dbReference>
<dbReference type="Gene3D" id="3.30.70.120">
    <property type="match status" value="1"/>
</dbReference>
<dbReference type="SMART" id="SM00938">
    <property type="entry name" value="P-II"/>
    <property type="match status" value="1"/>
</dbReference>
<dbReference type="GO" id="GO:0005524">
    <property type="term" value="F:ATP binding"/>
    <property type="evidence" value="ECO:0007669"/>
    <property type="project" value="TreeGrafter"/>
</dbReference>
<evidence type="ECO:0000256" key="1">
    <source>
        <dbReference type="PIRSR" id="PIRSR602187-50"/>
    </source>
</evidence>
<evidence type="ECO:0000313" key="4">
    <source>
        <dbReference type="Proteomes" id="UP000022272"/>
    </source>
</evidence>
<evidence type="ECO:0000256" key="2">
    <source>
        <dbReference type="RuleBase" id="RU003936"/>
    </source>
</evidence>
<name>A0A015ZII1_BACFG</name>
<dbReference type="EMBL" id="JGDM01000067">
    <property type="protein sequence ID" value="EXZ44182.1"/>
    <property type="molecule type" value="Genomic_DNA"/>
</dbReference>
<dbReference type="AlphaFoldDB" id="A0A015ZII1"/>
<dbReference type="GO" id="GO:0030234">
    <property type="term" value="F:enzyme regulator activity"/>
    <property type="evidence" value="ECO:0007669"/>
    <property type="project" value="InterPro"/>
</dbReference>
<feature type="modified residue" description="O-UMP-tyrosine" evidence="1">
    <location>
        <position position="50"/>
    </location>
</feature>
<dbReference type="InterPro" id="IPR002187">
    <property type="entry name" value="N-reg_PII"/>
</dbReference>
<comment type="similarity">
    <text evidence="2">Belongs to the P(II) protein family.</text>
</comment>